<evidence type="ECO:0000259" key="3">
    <source>
        <dbReference type="PROSITE" id="PS50977"/>
    </source>
</evidence>
<dbReference type="PANTHER" id="PTHR30055">
    <property type="entry name" value="HTH-TYPE TRANSCRIPTIONAL REGULATOR RUTR"/>
    <property type="match status" value="1"/>
</dbReference>
<feature type="domain" description="HTH tetR-type" evidence="3">
    <location>
        <begin position="3"/>
        <end position="63"/>
    </location>
</feature>
<name>A0ABV5XJ37_9NOCA</name>
<comment type="caution">
    <text evidence="4">The sequence shown here is derived from an EMBL/GenBank/DDBJ whole genome shotgun (WGS) entry which is preliminary data.</text>
</comment>
<dbReference type="PROSITE" id="PS50977">
    <property type="entry name" value="HTH_TETR_2"/>
    <property type="match status" value="1"/>
</dbReference>
<dbReference type="EMBL" id="JBHMAS010000049">
    <property type="protein sequence ID" value="MFB9782501.1"/>
    <property type="molecule type" value="Genomic_DNA"/>
</dbReference>
<dbReference type="RefSeq" id="WP_378375453.1">
    <property type="nucleotide sequence ID" value="NZ_JBHMAS010000049.1"/>
</dbReference>
<dbReference type="Pfam" id="PF00440">
    <property type="entry name" value="TetR_N"/>
    <property type="match status" value="1"/>
</dbReference>
<sequence>MEKSTREALLDAGLDLLGRVGFRAWSMRGVEDEAGMPHGSARHYFANQRGLISEVVQHLLDGDLPRPGETPTQQVARWLGPESSRTRARYELVVASFHDPDLAVELVRGRDRFVDILVERGMTSSDATELVAALDGLVLDALLRRQEPETVDPERIFEKFGTKLP</sequence>
<dbReference type="Proteomes" id="UP001589587">
    <property type="component" value="Unassembled WGS sequence"/>
</dbReference>
<dbReference type="SUPFAM" id="SSF46689">
    <property type="entry name" value="Homeodomain-like"/>
    <property type="match status" value="1"/>
</dbReference>
<dbReference type="InterPro" id="IPR041583">
    <property type="entry name" value="TetR_C_31"/>
</dbReference>
<protein>
    <submittedName>
        <fullName evidence="4">TetR/AcrR family transcriptional regulator</fullName>
    </submittedName>
</protein>
<dbReference type="InterPro" id="IPR001647">
    <property type="entry name" value="HTH_TetR"/>
</dbReference>
<evidence type="ECO:0000313" key="5">
    <source>
        <dbReference type="Proteomes" id="UP001589587"/>
    </source>
</evidence>
<proteinExistence type="predicted"/>
<dbReference type="PANTHER" id="PTHR30055:SF231">
    <property type="entry name" value="TRANSCRIPTIONAL REGULATORY PROTEIN (PROBABLY DEOR-FAMILY)-RELATED"/>
    <property type="match status" value="1"/>
</dbReference>
<dbReference type="InterPro" id="IPR036271">
    <property type="entry name" value="Tet_transcr_reg_TetR-rel_C_sf"/>
</dbReference>
<accession>A0ABV5XJ37</accession>
<evidence type="ECO:0000256" key="2">
    <source>
        <dbReference type="PROSITE-ProRule" id="PRU00335"/>
    </source>
</evidence>
<evidence type="ECO:0000313" key="4">
    <source>
        <dbReference type="EMBL" id="MFB9782501.1"/>
    </source>
</evidence>
<dbReference type="InterPro" id="IPR009057">
    <property type="entry name" value="Homeodomain-like_sf"/>
</dbReference>
<keyword evidence="5" id="KW-1185">Reference proteome</keyword>
<reference evidence="4 5" key="1">
    <citation type="submission" date="2024-09" db="EMBL/GenBank/DDBJ databases">
        <authorList>
            <person name="Sun Q."/>
            <person name="Mori K."/>
        </authorList>
    </citation>
    <scope>NUCLEOTIDE SEQUENCE [LARGE SCALE GENOMIC DNA]</scope>
    <source>
        <strain evidence="4 5">JCM 11411</strain>
    </source>
</reference>
<dbReference type="InterPro" id="IPR050109">
    <property type="entry name" value="HTH-type_TetR-like_transc_reg"/>
</dbReference>
<dbReference type="Gene3D" id="1.10.357.10">
    <property type="entry name" value="Tetracycline Repressor, domain 2"/>
    <property type="match status" value="1"/>
</dbReference>
<feature type="DNA-binding region" description="H-T-H motif" evidence="2">
    <location>
        <begin position="26"/>
        <end position="45"/>
    </location>
</feature>
<organism evidence="4 5">
    <name type="scientific">Rhodococcus baikonurensis</name>
    <dbReference type="NCBI Taxonomy" id="172041"/>
    <lineage>
        <taxon>Bacteria</taxon>
        <taxon>Bacillati</taxon>
        <taxon>Actinomycetota</taxon>
        <taxon>Actinomycetes</taxon>
        <taxon>Mycobacteriales</taxon>
        <taxon>Nocardiaceae</taxon>
        <taxon>Rhodococcus</taxon>
        <taxon>Rhodococcus erythropolis group</taxon>
    </lineage>
</organism>
<keyword evidence="1 2" id="KW-0238">DNA-binding</keyword>
<evidence type="ECO:0000256" key="1">
    <source>
        <dbReference type="ARBA" id="ARBA00023125"/>
    </source>
</evidence>
<dbReference type="Pfam" id="PF17940">
    <property type="entry name" value="TetR_C_31"/>
    <property type="match status" value="1"/>
</dbReference>
<dbReference type="SUPFAM" id="SSF48498">
    <property type="entry name" value="Tetracyclin repressor-like, C-terminal domain"/>
    <property type="match status" value="1"/>
</dbReference>
<gene>
    <name evidence="4" type="ORF">ACFFQ6_22615</name>
</gene>